<dbReference type="InterPro" id="IPR052433">
    <property type="entry name" value="X-Pro_dipept-like"/>
</dbReference>
<dbReference type="Pfam" id="PF00557">
    <property type="entry name" value="Peptidase_M24"/>
    <property type="match status" value="1"/>
</dbReference>
<evidence type="ECO:0000256" key="2">
    <source>
        <dbReference type="ARBA" id="ARBA00001936"/>
    </source>
</evidence>
<evidence type="ECO:0000256" key="8">
    <source>
        <dbReference type="ARBA" id="ARBA00023049"/>
    </source>
</evidence>
<dbReference type="SMART" id="SM01011">
    <property type="entry name" value="AMP_N"/>
    <property type="match status" value="1"/>
</dbReference>
<sequence>MTPDIAPYLERRARLAAQMQPGAVAILATAPETLRNGDSDYPYRHDSYFYYLTGFTEPESVLVLVAAQGDTPVRSVLFCREKNLERETWDGFRYGPDAARTAFGVDEAYPIGELDAQMGKLLADAPALYYALGHSAQLDAQVSGWLKAVRAQGRSGIAAPASAHHLPGILDEMRLLKDGGEQAIMARAAGIAAGAHARAMRFTRPGVFEYEIEAELLHEFRRHGAQFPAYTPIVASGASACVLHYNANNRSCRDGELVLVDAGCEFDGYASDITRTWPVNGRFSEPQKRLYELVLQAQDAAFAAIVPGRPYSDFHDAAVRVLTGGMLDLGLLDKSRYGSVDDAIAAKAHQQFYMHGTGHWLGMDVHDVGPYRDLTQAARPSRPLMPGMALTVEPGIYVRPGEGVPEEYWHIGIRIEDDVVVTQDGCRVLSAAAPKGVAEIEAVMREGA</sequence>
<dbReference type="PANTHER" id="PTHR43226">
    <property type="entry name" value="XAA-PRO AMINOPEPTIDASE 3"/>
    <property type="match status" value="1"/>
</dbReference>
<dbReference type="EC" id="3.4.11.9" evidence="4"/>
<accession>A0ABV6FKV0</accession>
<evidence type="ECO:0000256" key="4">
    <source>
        <dbReference type="ARBA" id="ARBA00012574"/>
    </source>
</evidence>
<keyword evidence="12" id="KW-0031">Aminopeptidase</keyword>
<dbReference type="RefSeq" id="WP_379681421.1">
    <property type="nucleotide sequence ID" value="NZ_JBHLWP010000019.1"/>
</dbReference>
<keyword evidence="7 12" id="KW-0378">Hydrolase</keyword>
<evidence type="ECO:0000256" key="6">
    <source>
        <dbReference type="ARBA" id="ARBA00022723"/>
    </source>
</evidence>
<keyword evidence="13" id="KW-1185">Reference proteome</keyword>
<keyword evidence="9" id="KW-0464">Manganese</keyword>
<dbReference type="SUPFAM" id="SSF53092">
    <property type="entry name" value="Creatinase/prolidase N-terminal domain"/>
    <property type="match status" value="1"/>
</dbReference>
<keyword evidence="6 10" id="KW-0479">Metal-binding</keyword>
<comment type="similarity">
    <text evidence="3 10">Belongs to the peptidase M24B family.</text>
</comment>
<dbReference type="InterPro" id="IPR036005">
    <property type="entry name" value="Creatinase/aminopeptidase-like"/>
</dbReference>
<comment type="cofactor">
    <cofactor evidence="2">
        <name>Mn(2+)</name>
        <dbReference type="ChEBI" id="CHEBI:29035"/>
    </cofactor>
</comment>
<dbReference type="Pfam" id="PF05195">
    <property type="entry name" value="AMP_N"/>
    <property type="match status" value="1"/>
</dbReference>
<dbReference type="InterPro" id="IPR029149">
    <property type="entry name" value="Creatin/AminoP/Spt16_N"/>
</dbReference>
<dbReference type="PANTHER" id="PTHR43226:SF4">
    <property type="entry name" value="XAA-PRO AMINOPEPTIDASE 3"/>
    <property type="match status" value="1"/>
</dbReference>
<evidence type="ECO:0000256" key="7">
    <source>
        <dbReference type="ARBA" id="ARBA00022801"/>
    </source>
</evidence>
<comment type="caution">
    <text evidence="12">The sequence shown here is derived from an EMBL/GenBank/DDBJ whole genome shotgun (WGS) entry which is preliminary data.</text>
</comment>
<evidence type="ECO:0000256" key="3">
    <source>
        <dbReference type="ARBA" id="ARBA00008766"/>
    </source>
</evidence>
<evidence type="ECO:0000313" key="12">
    <source>
        <dbReference type="EMBL" id="MFC0254149.1"/>
    </source>
</evidence>
<dbReference type="PROSITE" id="PS00491">
    <property type="entry name" value="PROLINE_PEPTIDASE"/>
    <property type="match status" value="1"/>
</dbReference>
<keyword evidence="8" id="KW-0482">Metalloprotease</keyword>
<keyword evidence="5" id="KW-0645">Protease</keyword>
<dbReference type="Gene3D" id="3.40.350.10">
    <property type="entry name" value="Creatinase/prolidase N-terminal domain"/>
    <property type="match status" value="1"/>
</dbReference>
<dbReference type="NCBIfam" id="NF008131">
    <property type="entry name" value="PRK10879.1"/>
    <property type="match status" value="1"/>
</dbReference>
<reference evidence="12 13" key="1">
    <citation type="submission" date="2024-09" db="EMBL/GenBank/DDBJ databases">
        <authorList>
            <person name="Sun Q."/>
            <person name="Mori K."/>
        </authorList>
    </citation>
    <scope>NUCLEOTIDE SEQUENCE [LARGE SCALE GENOMIC DNA]</scope>
    <source>
        <strain evidence="12 13">CCM 7792</strain>
    </source>
</reference>
<dbReference type="CDD" id="cd01087">
    <property type="entry name" value="Prolidase"/>
    <property type="match status" value="1"/>
</dbReference>
<comment type="catalytic activity">
    <reaction evidence="1">
        <text>Release of any N-terminal amino acid, including proline, that is linked to proline, even from a dipeptide or tripeptide.</text>
        <dbReference type="EC" id="3.4.11.9"/>
    </reaction>
</comment>
<evidence type="ECO:0000259" key="11">
    <source>
        <dbReference type="SMART" id="SM01011"/>
    </source>
</evidence>
<name>A0ABV6FKV0_9BURK</name>
<protein>
    <recommendedName>
        <fullName evidence="4">Xaa-Pro aminopeptidase</fullName>
        <ecNumber evidence="4">3.4.11.9</ecNumber>
    </recommendedName>
</protein>
<organism evidence="12 13">
    <name type="scientific">Massilia consociata</name>
    <dbReference type="NCBI Taxonomy" id="760117"/>
    <lineage>
        <taxon>Bacteria</taxon>
        <taxon>Pseudomonadati</taxon>
        <taxon>Pseudomonadota</taxon>
        <taxon>Betaproteobacteria</taxon>
        <taxon>Burkholderiales</taxon>
        <taxon>Oxalobacteraceae</taxon>
        <taxon>Telluria group</taxon>
        <taxon>Massilia</taxon>
    </lineage>
</organism>
<dbReference type="InterPro" id="IPR007865">
    <property type="entry name" value="Aminopep_P_N"/>
</dbReference>
<dbReference type="InterPro" id="IPR000994">
    <property type="entry name" value="Pept_M24"/>
</dbReference>
<evidence type="ECO:0000256" key="5">
    <source>
        <dbReference type="ARBA" id="ARBA00022670"/>
    </source>
</evidence>
<proteinExistence type="inferred from homology"/>
<evidence type="ECO:0000256" key="1">
    <source>
        <dbReference type="ARBA" id="ARBA00001424"/>
    </source>
</evidence>
<dbReference type="SUPFAM" id="SSF55920">
    <property type="entry name" value="Creatinase/aminopeptidase"/>
    <property type="match status" value="1"/>
</dbReference>
<feature type="domain" description="Aminopeptidase P N-terminal" evidence="11">
    <location>
        <begin position="3"/>
        <end position="139"/>
    </location>
</feature>
<evidence type="ECO:0000256" key="9">
    <source>
        <dbReference type="ARBA" id="ARBA00023211"/>
    </source>
</evidence>
<gene>
    <name evidence="12" type="primary">pepP</name>
    <name evidence="12" type="ORF">ACFFJK_19830</name>
</gene>
<evidence type="ECO:0000256" key="10">
    <source>
        <dbReference type="RuleBase" id="RU000590"/>
    </source>
</evidence>
<dbReference type="Proteomes" id="UP001589773">
    <property type="component" value="Unassembled WGS sequence"/>
</dbReference>
<dbReference type="EMBL" id="JBHLWP010000019">
    <property type="protein sequence ID" value="MFC0254149.1"/>
    <property type="molecule type" value="Genomic_DNA"/>
</dbReference>
<dbReference type="GO" id="GO:0004177">
    <property type="term" value="F:aminopeptidase activity"/>
    <property type="evidence" value="ECO:0007669"/>
    <property type="project" value="UniProtKB-KW"/>
</dbReference>
<dbReference type="Gene3D" id="3.90.230.10">
    <property type="entry name" value="Creatinase/methionine aminopeptidase superfamily"/>
    <property type="match status" value="1"/>
</dbReference>
<dbReference type="InterPro" id="IPR001131">
    <property type="entry name" value="Peptidase_M24B_aminopep-P_CS"/>
</dbReference>
<evidence type="ECO:0000313" key="13">
    <source>
        <dbReference type="Proteomes" id="UP001589773"/>
    </source>
</evidence>